<reference evidence="5" key="2">
    <citation type="submission" date="2025-09" db="UniProtKB">
        <authorList>
            <consortium name="Ensembl"/>
        </authorList>
    </citation>
    <scope>IDENTIFICATION</scope>
</reference>
<dbReference type="InterPro" id="IPR039431">
    <property type="entry name" value="Vta1/CALS_N"/>
</dbReference>
<reference evidence="5" key="1">
    <citation type="submission" date="2025-08" db="UniProtKB">
        <authorList>
            <consortium name="Ensembl"/>
        </authorList>
    </citation>
    <scope>IDENTIFICATION</scope>
</reference>
<evidence type="ECO:0000259" key="4">
    <source>
        <dbReference type="Pfam" id="PF04652"/>
    </source>
</evidence>
<proteinExistence type="predicted"/>
<name>A0A8C7GKY2_ONCKI</name>
<dbReference type="FunFam" id="1.25.40.270:FF:000001">
    <property type="entry name" value="vacuolar protein sorting-associated protein VTA1 homolog"/>
    <property type="match status" value="1"/>
</dbReference>
<dbReference type="Pfam" id="PF04652">
    <property type="entry name" value="Vta1"/>
    <property type="match status" value="1"/>
</dbReference>
<feature type="region of interest" description="Disordered" evidence="3">
    <location>
        <begin position="150"/>
        <end position="276"/>
    </location>
</feature>
<evidence type="ECO:0000256" key="2">
    <source>
        <dbReference type="ARBA" id="ARBA00023136"/>
    </source>
</evidence>
<dbReference type="Ensembl" id="ENSOKIT00005047617.1">
    <property type="protein sequence ID" value="ENSOKIP00005045210.1"/>
    <property type="gene ID" value="ENSOKIG00005019025.1"/>
</dbReference>
<keyword evidence="2" id="KW-0472">Membrane</keyword>
<evidence type="ECO:0000256" key="1">
    <source>
        <dbReference type="ARBA" id="ARBA00004308"/>
    </source>
</evidence>
<gene>
    <name evidence="5" type="primary">VTA1</name>
    <name evidence="5" type="synonym">vta1</name>
</gene>
<dbReference type="GO" id="GO:0005771">
    <property type="term" value="C:multivesicular body"/>
    <property type="evidence" value="ECO:0007669"/>
    <property type="project" value="TreeGrafter"/>
</dbReference>
<feature type="compositionally biased region" description="Acidic residues" evidence="3">
    <location>
        <begin position="161"/>
        <end position="172"/>
    </location>
</feature>
<sequence length="315" mass="34899">MALPPQLKAIQHYLRTAQEHEKRDPVVAYYCRLYAMQTGMKLDSKTPECRKFLVQLMDQLETMKKELTDNDSISQEVVGNAHIENYALKMFLYADNEDRSGRFHKNMIKSFYTSSLLLDVLSVFGELSEENIQHRKYARWKATYIHNCLKSGETPQAGPDGYEEETYDEEYGAEGGGGPSYQSSQPAQPQSPPHSQPGFGDPDQGPGSMGRPPYPQGPGSMGGSPYPPTNYNNIHIPPGAHCPANTPAGEPIKPVPVPRSIPAVDPSPLSATQEGDVRLTPIKLERFRSYPKASVIAPMVPSEIPHSQFQSIKPT</sequence>
<dbReference type="GeneTree" id="ENSGT00390000011342"/>
<dbReference type="InterPro" id="IPR044538">
    <property type="entry name" value="Vta1-like"/>
</dbReference>
<organism evidence="5 6">
    <name type="scientific">Oncorhynchus kisutch</name>
    <name type="common">Coho salmon</name>
    <name type="synonym">Salmo kisutch</name>
    <dbReference type="NCBI Taxonomy" id="8019"/>
    <lineage>
        <taxon>Eukaryota</taxon>
        <taxon>Metazoa</taxon>
        <taxon>Chordata</taxon>
        <taxon>Craniata</taxon>
        <taxon>Vertebrata</taxon>
        <taxon>Euteleostomi</taxon>
        <taxon>Actinopterygii</taxon>
        <taxon>Neopterygii</taxon>
        <taxon>Teleostei</taxon>
        <taxon>Protacanthopterygii</taxon>
        <taxon>Salmoniformes</taxon>
        <taxon>Salmonidae</taxon>
        <taxon>Salmoninae</taxon>
        <taxon>Oncorhynchus</taxon>
    </lineage>
</organism>
<dbReference type="AlphaFoldDB" id="A0A8C7GKY2"/>
<keyword evidence="6" id="KW-1185">Reference proteome</keyword>
<feature type="compositionally biased region" description="Low complexity" evidence="3">
    <location>
        <begin position="196"/>
        <end position="206"/>
    </location>
</feature>
<evidence type="ECO:0000313" key="5">
    <source>
        <dbReference type="Ensembl" id="ENSOKIP00005045210.1"/>
    </source>
</evidence>
<dbReference type="InterPro" id="IPR023175">
    <property type="entry name" value="Vta1/CALS_N_sf"/>
</dbReference>
<dbReference type="Proteomes" id="UP000694557">
    <property type="component" value="Unassembled WGS sequence"/>
</dbReference>
<protein>
    <submittedName>
        <fullName evidence="5">Vesicle (multivesicular body) trafficking 1</fullName>
    </submittedName>
</protein>
<dbReference type="Gene3D" id="1.25.40.270">
    <property type="entry name" value="Vacuolar protein sorting-associated protein vta1"/>
    <property type="match status" value="1"/>
</dbReference>
<feature type="domain" description="Vta1/callose synthase N-terminal" evidence="4">
    <location>
        <begin position="10"/>
        <end position="150"/>
    </location>
</feature>
<comment type="subcellular location">
    <subcellularLocation>
        <location evidence="1">Endomembrane system</location>
    </subcellularLocation>
</comment>
<dbReference type="PANTHER" id="PTHR46009:SF1">
    <property type="entry name" value="VACUOLAR PROTEIN SORTING-ASSOCIATED PROTEIN VTA1 HOMOLOG"/>
    <property type="match status" value="1"/>
</dbReference>
<evidence type="ECO:0000313" key="6">
    <source>
        <dbReference type="Proteomes" id="UP000694557"/>
    </source>
</evidence>
<dbReference type="GO" id="GO:0032511">
    <property type="term" value="P:late endosome to vacuole transport via multivesicular body sorting pathway"/>
    <property type="evidence" value="ECO:0007669"/>
    <property type="project" value="InterPro"/>
</dbReference>
<dbReference type="PANTHER" id="PTHR46009">
    <property type="entry name" value="VACUOLAR PROTEIN SORTING-ASSOCIATED PROTEIN VTA1 HOMOLOG"/>
    <property type="match status" value="1"/>
</dbReference>
<accession>A0A8C7GKY2</accession>
<evidence type="ECO:0000256" key="3">
    <source>
        <dbReference type="SAM" id="MobiDB-lite"/>
    </source>
</evidence>